<evidence type="ECO:0000313" key="3">
    <source>
        <dbReference type="Proteomes" id="UP000204092"/>
    </source>
</evidence>
<evidence type="ECO:0000313" key="2">
    <source>
        <dbReference type="EMBL" id="ACH46843.1"/>
    </source>
</evidence>
<feature type="region of interest" description="Disordered" evidence="1">
    <location>
        <begin position="1"/>
        <end position="21"/>
    </location>
</feature>
<feature type="compositionally biased region" description="Low complexity" evidence="1">
    <location>
        <begin position="327"/>
        <end position="338"/>
    </location>
</feature>
<feature type="region of interest" description="Disordered" evidence="1">
    <location>
        <begin position="54"/>
        <end position="74"/>
    </location>
</feature>
<protein>
    <submittedName>
        <fullName evidence="2">Uncharacterized protein</fullName>
    </submittedName>
</protein>
<feature type="compositionally biased region" description="Polar residues" evidence="1">
    <location>
        <begin position="201"/>
        <end position="224"/>
    </location>
</feature>
<dbReference type="EMBL" id="EU916176">
    <property type="protein sequence ID" value="ACH46843.1"/>
    <property type="molecule type" value="Genomic_DNA"/>
</dbReference>
<dbReference type="RefSeq" id="YP_002154713.1">
    <property type="nucleotide sequence ID" value="NC_011183.1"/>
</dbReference>
<feature type="compositionally biased region" description="Polar residues" evidence="1">
    <location>
        <begin position="291"/>
        <end position="326"/>
    </location>
</feature>
<keyword evidence="3" id="KW-1185">Reference proteome</keyword>
<proteinExistence type="predicted"/>
<feature type="compositionally biased region" description="Basic and acidic residues" evidence="1">
    <location>
        <begin position="1"/>
        <end position="10"/>
    </location>
</feature>
<dbReference type="KEGG" id="vg:6804874"/>
<feature type="compositionally biased region" description="Acidic residues" evidence="1">
    <location>
        <begin position="567"/>
        <end position="579"/>
    </location>
</feature>
<evidence type="ECO:0000256" key="1">
    <source>
        <dbReference type="SAM" id="MobiDB-lite"/>
    </source>
</evidence>
<organism evidence="2 3">
    <name type="scientific">Feldmannia species virus</name>
    <dbReference type="NCBI Taxonomy" id="39420"/>
    <lineage>
        <taxon>Viruses</taxon>
        <taxon>Varidnaviria</taxon>
        <taxon>Bamfordvirae</taxon>
        <taxon>Nucleocytoviricota</taxon>
        <taxon>Megaviricetes</taxon>
        <taxon>Algavirales</taxon>
        <taxon>Phycodnaviridae</taxon>
        <taxon>Phaeovirus</taxon>
        <taxon>Phaeovirus feldmanniae</taxon>
    </lineage>
</organism>
<feature type="compositionally biased region" description="Polar residues" evidence="1">
    <location>
        <begin position="261"/>
        <end position="284"/>
    </location>
</feature>
<feature type="compositionally biased region" description="Basic and acidic residues" evidence="1">
    <location>
        <begin position="341"/>
        <end position="350"/>
    </location>
</feature>
<accession>B5LWI0</accession>
<name>B5LWI0_9PHYC</name>
<feature type="region of interest" description="Disordered" evidence="1">
    <location>
        <begin position="714"/>
        <end position="815"/>
    </location>
</feature>
<feature type="region of interest" description="Disordered" evidence="1">
    <location>
        <begin position="364"/>
        <end position="387"/>
    </location>
</feature>
<feature type="region of interest" description="Disordered" evidence="1">
    <location>
        <begin position="189"/>
        <end position="224"/>
    </location>
</feature>
<sequence>MVERNTDAAKKWAINNPPPNHTIATQNKECLENKTRAMRSNVLPDFNAKKCRGRTRHGKTHFYTSQKKNRNPKNKEFVWNQQSKIAECKPNDEWANAFPVGFNPQKCPGLIKTGDDKRNYISAPILPYGDRYGWIPTDIYHDESKRKPKNPLIRSATASEATRMIKATEDSYPTGIPRTKEAYVAMMTAGRKPTPAKKSQDVTPNSAPRPIESSNSGMYGTGDVLNNTRLRVPREHGDTPASIDVRRDLFPSGEVPENLEENFSSGQPSFGGTSPIFANSSNPSPREEASKTPTPQNTEFSPLFSNSSNPTSKQNFSPEQPSFGGTSPNFANSSNPSPQEEASKTPHDVSRTASVGAVGELLRFDKPRGQRAASEPSVGAEQFTSGNSSTMSYTPKNVFVDPYTGAVGLTSLLWATLPRSEWSAFYEIRRGKDKRLIKGSRILSLVDALSAIDDIKSLEQGQGDFQNVEQFKEDLVEHVAQYYLFPTGDLLNEKDRESRDMLMKWREEHGNESPTRSPRIEFTPGHENSDLDYQEGSAPESSVGAGSGNSTPESSVDAGNFYSGSEGESDKDISDDDETPQVRYGSLLNRPPPLRRWHDRPTHTLMMVFVEPGTGEVGITSLLVETLSNDEFRAFDKIRTRFETRPTPVLGVRVLSLVDALSTVDEYILLGWNSQNIECLKEDLIEHVAQSYSFPTGDLEKKDSESRDILVKWQREHGNESPTRSPRIEFTPGHESSDLDSQEGSAPESSVGAGSGNSTPESSVDAENFSSGSLSPDHRTASEGDDGETPQVRYRSLFNRPPPRRRSHDHPTHTLRSVFVEPGTGEVGIASLLVKTLSNDEFRTFTKIRTRFERRITPVLGVRVISLVDALSTVDEYKLLKWNSQDIEYLKEDLIKHVAQSYSFPTGVLLNEKDSESRDILMRWRQKHSKESHQGHLSPAGRVGTLGDLRARVRSRNPLSQGLDNFSSGFDNACFSG</sequence>
<reference evidence="2 3" key="1">
    <citation type="journal article" date="2009" name="Virology">
        <title>Genomic analysis of the smallest giant virus--Feldmannia sp. virus 158.</title>
        <authorList>
            <person name="Schroeder D.C."/>
            <person name="Park Y."/>
            <person name="Yoon H.M."/>
            <person name="Lee Y.S."/>
            <person name="Kang S.W."/>
            <person name="Meints R.H."/>
            <person name="Ivey R.G."/>
            <person name="Choi T.J."/>
        </authorList>
    </citation>
    <scope>NUCLEOTIDE SEQUENCE [LARGE SCALE GENOMIC DNA]</scope>
    <source>
        <strain evidence="2">FsV-158</strain>
    </source>
</reference>
<feature type="region of interest" description="Disordered" evidence="1">
    <location>
        <begin position="506"/>
        <end position="596"/>
    </location>
</feature>
<dbReference type="GeneID" id="6804874"/>
<feature type="region of interest" description="Disordered" evidence="1">
    <location>
        <begin position="253"/>
        <end position="352"/>
    </location>
</feature>
<dbReference type="Proteomes" id="UP000204092">
    <property type="component" value="Segment"/>
</dbReference>